<sequence length="1142" mass="126608">MAIPSNCVQHIESFVSSSSSPAQQAASVENIASLVKNDQLTLDGLVREMDMYLTTTDTIIRSRGILLLGHVLEQLSLKPLKGAAIQSLTGFFIERLVDWKALHGALVGCLALLRRKHIVGKVTDSQATAVAQSFLETMQVQSLGRHERKLCFQILECLLNSYPDAVEPMGDVLVYGICESIDGEKDPECLMLIFRIVEALARVFPHSCGSLASYAEDLFEILGCYFPIHYTHSKSQDVDIKREELSQALMLAFASTPCFEPYVIPLLLEKLSSDLPSTKVESLKFLSYCTLKYGADRMHKHYEALWSALKDTIFIKPQSAVLIESGLVDGIYFQESEIMIQAVELLQTIVQQSNGSFISTVLDDEDIKTFINSLNELKDLGNASVQNKQRLHAVACILSTPARSCVASCDAVFKSVFTLLMDALKISDDNVSKDSILTCTSFNFGALYLSVELLSACRHLVLLSYDGITPSPDFPSMAWPGILRGFSTSLSVFLISLLHAPGAESFPNVYIYYAVNGLKTLAMFPGSFSSVPMPIFENVLLTLISVITTDFDKTFLLKTALKALVDIGLYIDKFCEVEKVSSFESIVMEKLAFLISSDDLTVPLSFKLQASFDIGVTGLKYMKKVVHELDKTLSDKLSHVFVSENVKSIRMTISLLDSYAGKVLPWFHNNGGSDEVPLNLAFVILENIEKSSRSSTGFQETELLDAITRALKHAVANCSEGNQEKIIKRAFGLISSDSFEDSKPSITLFNSSDGQLTSFLDEISCRDECIASLIASVIIALGPQSHVPNLKLLLEFFLMNLLRGHIPSAQALGSLVNKLPLENDEKNINLEEAIDALFNEEIWDFYNFYDGNKCSLMDNGGYINFCRLRLNDRYVCYTAHAIVGLAWIGKGLLMRGHQKIKGITSSFLNCILLNGNGGTLHDSDALVEDNEGLERLFLRKSAADAFHVLMSDSEACLNRNYHATIRPLHKQRFYNTMLPILLSSILECDSPTTRSLLYRAFSHLITGAPLTAVVNDSRKVVPVLLDCLLMLQDDEHDKDIIFSVLLVLSGVLMDKVGQEAVNENAHLVVHQLAKLVSYPHMMVVRETAIQCLMALSGLPQSRIYPFRKEVLQALSKAVDDPKRAVRQEAVRCRHTWSAVIGR</sequence>
<evidence type="ECO:0000256" key="5">
    <source>
        <dbReference type="RuleBase" id="RU367072"/>
    </source>
</evidence>
<reference evidence="8" key="1">
    <citation type="submission" date="2022-07" db="EMBL/GenBank/DDBJ databases">
        <authorList>
            <person name="Macas J."/>
            <person name="Novak P."/>
            <person name="Neumann P."/>
        </authorList>
    </citation>
    <scope>NUCLEOTIDE SEQUENCE</scope>
</reference>
<dbReference type="GO" id="GO:0051604">
    <property type="term" value="P:protein maturation"/>
    <property type="evidence" value="ECO:0007669"/>
    <property type="project" value="UniProtKB-UniRule"/>
</dbReference>
<keyword evidence="9" id="KW-1185">Reference proteome</keyword>
<keyword evidence="3" id="KW-0677">Repeat</keyword>
<dbReference type="InterPro" id="IPR016024">
    <property type="entry name" value="ARM-type_fold"/>
</dbReference>
<keyword evidence="4 5" id="KW-0539">Nucleus</keyword>
<comment type="function">
    <text evidence="5">Key component of the cytosolic iron-sulfur protein assembly (CIA) complex, a multiprotein complex that mediates the incorporation of iron-sulfur cluster into apoproteins specifically involved in DNA metabolism and genomic integrity. In the CIA complex, MMS19 acts as an adapter between early-acting CIA components and a subset of cellular target iron-sulfur proteins.</text>
</comment>
<evidence type="ECO:0000259" key="6">
    <source>
        <dbReference type="Pfam" id="PF12460"/>
    </source>
</evidence>
<evidence type="ECO:0000256" key="3">
    <source>
        <dbReference type="ARBA" id="ARBA00022737"/>
    </source>
</evidence>
<comment type="similarity">
    <text evidence="2 5">Belongs to the MET18/MMS19 family.</text>
</comment>
<comment type="caution">
    <text evidence="8">The sequence shown here is derived from an EMBL/GenBank/DDBJ whole genome shotgun (WGS) entry which is preliminary data.</text>
</comment>
<evidence type="ECO:0000313" key="9">
    <source>
        <dbReference type="Proteomes" id="UP001152484"/>
    </source>
</evidence>
<evidence type="ECO:0000256" key="2">
    <source>
        <dbReference type="ARBA" id="ARBA00009340"/>
    </source>
</evidence>
<gene>
    <name evidence="8" type="ORF">CEURO_LOCUS5627</name>
</gene>
<dbReference type="SUPFAM" id="SSF48371">
    <property type="entry name" value="ARM repeat"/>
    <property type="match status" value="1"/>
</dbReference>
<proteinExistence type="inferred from homology"/>
<organism evidence="8 9">
    <name type="scientific">Cuscuta europaea</name>
    <name type="common">European dodder</name>
    <dbReference type="NCBI Taxonomy" id="41803"/>
    <lineage>
        <taxon>Eukaryota</taxon>
        <taxon>Viridiplantae</taxon>
        <taxon>Streptophyta</taxon>
        <taxon>Embryophyta</taxon>
        <taxon>Tracheophyta</taxon>
        <taxon>Spermatophyta</taxon>
        <taxon>Magnoliopsida</taxon>
        <taxon>eudicotyledons</taxon>
        <taxon>Gunneridae</taxon>
        <taxon>Pentapetalae</taxon>
        <taxon>asterids</taxon>
        <taxon>lamiids</taxon>
        <taxon>Solanales</taxon>
        <taxon>Convolvulaceae</taxon>
        <taxon>Cuscuteae</taxon>
        <taxon>Cuscuta</taxon>
        <taxon>Cuscuta subgen. Cuscuta</taxon>
    </lineage>
</organism>
<accession>A0A9P0YU41</accession>
<dbReference type="GO" id="GO:0097361">
    <property type="term" value="C:cytosolic [4Fe-4S] assembly targeting complex"/>
    <property type="evidence" value="ECO:0007669"/>
    <property type="project" value="UniProtKB-UniRule"/>
</dbReference>
<feature type="domain" description="MMS19 N-terminal" evidence="7">
    <location>
        <begin position="46"/>
        <end position="314"/>
    </location>
</feature>
<evidence type="ECO:0000256" key="1">
    <source>
        <dbReference type="ARBA" id="ARBA00004123"/>
    </source>
</evidence>
<dbReference type="GO" id="GO:0016226">
    <property type="term" value="P:iron-sulfur cluster assembly"/>
    <property type="evidence" value="ECO:0007669"/>
    <property type="project" value="UniProtKB-UniRule"/>
</dbReference>
<dbReference type="PANTHER" id="PTHR12891:SF0">
    <property type="entry name" value="MMS19 NUCLEOTIDE EXCISION REPAIR PROTEIN HOMOLOG"/>
    <property type="match status" value="1"/>
</dbReference>
<dbReference type="GO" id="GO:0005634">
    <property type="term" value="C:nucleus"/>
    <property type="evidence" value="ECO:0007669"/>
    <property type="project" value="UniProtKB-SubCell"/>
</dbReference>
<dbReference type="InterPro" id="IPR024687">
    <property type="entry name" value="MMS19_C"/>
</dbReference>
<dbReference type="InterPro" id="IPR039920">
    <property type="entry name" value="MMS19"/>
</dbReference>
<dbReference type="InterPro" id="IPR029240">
    <property type="entry name" value="MMS19_N"/>
</dbReference>
<evidence type="ECO:0000256" key="4">
    <source>
        <dbReference type="ARBA" id="ARBA00023242"/>
    </source>
</evidence>
<evidence type="ECO:0000313" key="8">
    <source>
        <dbReference type="EMBL" id="CAH9075901.1"/>
    </source>
</evidence>
<keyword evidence="5" id="KW-0227">DNA damage</keyword>
<keyword evidence="5" id="KW-0234">DNA repair</keyword>
<dbReference type="Pfam" id="PF12460">
    <property type="entry name" value="MMS19_C"/>
    <property type="match status" value="1"/>
</dbReference>
<dbReference type="Proteomes" id="UP001152484">
    <property type="component" value="Unassembled WGS sequence"/>
</dbReference>
<evidence type="ECO:0000259" key="7">
    <source>
        <dbReference type="Pfam" id="PF14500"/>
    </source>
</evidence>
<protein>
    <recommendedName>
        <fullName evidence="5">MMS19 nucleotide excision repair protein</fullName>
    </recommendedName>
</protein>
<dbReference type="Pfam" id="PF14500">
    <property type="entry name" value="MMS19_N"/>
    <property type="match status" value="1"/>
</dbReference>
<dbReference type="OrthoDB" id="342900at2759"/>
<dbReference type="PANTHER" id="PTHR12891">
    <property type="entry name" value="DNA REPAIR/TRANSCRIPTION PROTEIN MET18/MMS19"/>
    <property type="match status" value="1"/>
</dbReference>
<comment type="subcellular location">
    <subcellularLocation>
        <location evidence="1 5">Nucleus</location>
    </subcellularLocation>
</comment>
<dbReference type="GO" id="GO:0006281">
    <property type="term" value="P:DNA repair"/>
    <property type="evidence" value="ECO:0007669"/>
    <property type="project" value="UniProtKB-UniRule"/>
</dbReference>
<dbReference type="EMBL" id="CAMAPE010000010">
    <property type="protein sequence ID" value="CAH9075901.1"/>
    <property type="molecule type" value="Genomic_DNA"/>
</dbReference>
<dbReference type="InterPro" id="IPR011989">
    <property type="entry name" value="ARM-like"/>
</dbReference>
<name>A0A9P0YU41_CUSEU</name>
<dbReference type="Gene3D" id="1.25.10.10">
    <property type="entry name" value="Leucine-rich Repeat Variant"/>
    <property type="match status" value="2"/>
</dbReference>
<dbReference type="AlphaFoldDB" id="A0A9P0YU41"/>
<feature type="domain" description="MMS19 C-terminal" evidence="6">
    <location>
        <begin position="692"/>
        <end position="1095"/>
    </location>
</feature>